<evidence type="ECO:0000256" key="4">
    <source>
        <dbReference type="ARBA" id="ARBA00022737"/>
    </source>
</evidence>
<dbReference type="Proteomes" id="UP000735302">
    <property type="component" value="Unassembled WGS sequence"/>
</dbReference>
<feature type="domain" description="C2H2-type" evidence="13">
    <location>
        <begin position="392"/>
        <end position="419"/>
    </location>
</feature>
<dbReference type="SMART" id="SM00355">
    <property type="entry name" value="ZnF_C2H2"/>
    <property type="match status" value="7"/>
</dbReference>
<keyword evidence="6" id="KW-0862">Zinc</keyword>
<sequence length="537" mass="60912">MEQESNLEVKPDVKFFLFEEKPDIESLPVKVETTSLHLETKQDSICLLTEQKPDTKLFFLKDEPSECDITSVKSASTRISLPVSKPCLELNSTHSDPEFSKKESIEYIESKREGQACGDCTSITEEKPCIAALRALVEAYPRNEEKKNTELEILPSSCTELSTPVWPENSTSCFPSTYLQATSQEFLVNQESSTQLEMGKKENKHGRSHSESRQFSILAFPNDEVDTTKIKNTANADQTVTHKLNPQDAESSSEKSFESKRQSLPQKFALPADVHCDSDEKLNYRCDVCNTTYNLTRHMSSHTGEKLFHKHQCGQGFRQRSKLTKCSTLPPDGTPLKRDECGNGFRKNSENVILSTLHSDEKSYKCNKCSKVFKQSSELKQHSTVHSGERPYKCDNCGKSFRQSSHLNKHSLIHTGEKPHKCGECGKGFRQSQDLRAHSLIHTGEKPYKCHECGKGFRQNTHLKKHLSVHTGEKLYMCDECGKVFRQSSDLRAHSTVHTGKKSHRCDECGKWFTRSTVLRKHSLIHKSKKMSSKVQI</sequence>
<dbReference type="InterPro" id="IPR013087">
    <property type="entry name" value="Znf_C2H2_type"/>
</dbReference>
<dbReference type="InterPro" id="IPR036236">
    <property type="entry name" value="Znf_C2H2_sf"/>
</dbReference>
<keyword evidence="5 11" id="KW-0863">Zinc-finger</keyword>
<keyword evidence="7" id="KW-0805">Transcription regulation</keyword>
<organism evidence="14 15">
    <name type="scientific">Plakobranchus ocellatus</name>
    <dbReference type="NCBI Taxonomy" id="259542"/>
    <lineage>
        <taxon>Eukaryota</taxon>
        <taxon>Metazoa</taxon>
        <taxon>Spiralia</taxon>
        <taxon>Lophotrochozoa</taxon>
        <taxon>Mollusca</taxon>
        <taxon>Gastropoda</taxon>
        <taxon>Heterobranchia</taxon>
        <taxon>Euthyneura</taxon>
        <taxon>Panpulmonata</taxon>
        <taxon>Sacoglossa</taxon>
        <taxon>Placobranchoidea</taxon>
        <taxon>Plakobranchidae</taxon>
        <taxon>Plakobranchus</taxon>
    </lineage>
</organism>
<feature type="region of interest" description="Disordered" evidence="12">
    <location>
        <begin position="233"/>
        <end position="264"/>
    </location>
</feature>
<dbReference type="FunFam" id="3.30.160.60:FF:001119">
    <property type="entry name" value="zinc finger protein 408"/>
    <property type="match status" value="1"/>
</dbReference>
<dbReference type="GO" id="GO:0001228">
    <property type="term" value="F:DNA-binding transcription activator activity, RNA polymerase II-specific"/>
    <property type="evidence" value="ECO:0007669"/>
    <property type="project" value="TreeGrafter"/>
</dbReference>
<dbReference type="EMBL" id="BLXT01005830">
    <property type="protein sequence ID" value="GFO26435.1"/>
    <property type="molecule type" value="Genomic_DNA"/>
</dbReference>
<dbReference type="AlphaFoldDB" id="A0AAV4C485"/>
<protein>
    <submittedName>
        <fullName evidence="14">Zinc finger protein 239</fullName>
    </submittedName>
</protein>
<feature type="domain" description="C2H2-type" evidence="13">
    <location>
        <begin position="420"/>
        <end position="447"/>
    </location>
</feature>
<dbReference type="PANTHER" id="PTHR24393:SF100">
    <property type="entry name" value="ZINC FINGER PROTEIN-RELATED"/>
    <property type="match status" value="1"/>
</dbReference>
<dbReference type="FunFam" id="3.30.160.60:FF:000040">
    <property type="entry name" value="RB associated KRAB zinc finger"/>
    <property type="match status" value="1"/>
</dbReference>
<evidence type="ECO:0000256" key="2">
    <source>
        <dbReference type="ARBA" id="ARBA00006991"/>
    </source>
</evidence>
<dbReference type="FunFam" id="3.30.160.60:FF:000624">
    <property type="entry name" value="zinc finger protein 697"/>
    <property type="match status" value="1"/>
</dbReference>
<evidence type="ECO:0000256" key="10">
    <source>
        <dbReference type="ARBA" id="ARBA00023242"/>
    </source>
</evidence>
<keyword evidence="9" id="KW-0804">Transcription</keyword>
<keyword evidence="10" id="KW-0539">Nucleus</keyword>
<feature type="compositionally biased region" description="Polar residues" evidence="12">
    <location>
        <begin position="233"/>
        <end position="244"/>
    </location>
</feature>
<evidence type="ECO:0000313" key="14">
    <source>
        <dbReference type="EMBL" id="GFO26435.1"/>
    </source>
</evidence>
<dbReference type="Gene3D" id="3.30.160.60">
    <property type="entry name" value="Classic Zinc Finger"/>
    <property type="match status" value="7"/>
</dbReference>
<evidence type="ECO:0000313" key="15">
    <source>
        <dbReference type="Proteomes" id="UP000735302"/>
    </source>
</evidence>
<keyword evidence="15" id="KW-1185">Reference proteome</keyword>
<dbReference type="GO" id="GO:0000978">
    <property type="term" value="F:RNA polymerase II cis-regulatory region sequence-specific DNA binding"/>
    <property type="evidence" value="ECO:0007669"/>
    <property type="project" value="TreeGrafter"/>
</dbReference>
<evidence type="ECO:0000256" key="6">
    <source>
        <dbReference type="ARBA" id="ARBA00022833"/>
    </source>
</evidence>
<accession>A0AAV4C485</accession>
<feature type="domain" description="C2H2-type" evidence="13">
    <location>
        <begin position="448"/>
        <end position="475"/>
    </location>
</feature>
<dbReference type="PANTHER" id="PTHR24393">
    <property type="entry name" value="ZINC FINGER PROTEIN"/>
    <property type="match status" value="1"/>
</dbReference>
<evidence type="ECO:0000256" key="1">
    <source>
        <dbReference type="ARBA" id="ARBA00004123"/>
    </source>
</evidence>
<dbReference type="Pfam" id="PF13912">
    <property type="entry name" value="zf-C2H2_6"/>
    <property type="match status" value="1"/>
</dbReference>
<comment type="caution">
    <text evidence="14">The sequence shown here is derived from an EMBL/GenBank/DDBJ whole genome shotgun (WGS) entry which is preliminary data.</text>
</comment>
<feature type="compositionally biased region" description="Basic and acidic residues" evidence="12">
    <location>
        <begin position="252"/>
        <end position="261"/>
    </location>
</feature>
<proteinExistence type="inferred from homology"/>
<keyword evidence="3" id="KW-0479">Metal-binding</keyword>
<feature type="region of interest" description="Disordered" evidence="12">
    <location>
        <begin position="196"/>
        <end position="215"/>
    </location>
</feature>
<dbReference type="FunFam" id="3.30.160.60:FF:002343">
    <property type="entry name" value="Zinc finger protein 33A"/>
    <property type="match status" value="1"/>
</dbReference>
<evidence type="ECO:0000256" key="8">
    <source>
        <dbReference type="ARBA" id="ARBA00023125"/>
    </source>
</evidence>
<evidence type="ECO:0000259" key="13">
    <source>
        <dbReference type="PROSITE" id="PS50157"/>
    </source>
</evidence>
<evidence type="ECO:0000256" key="5">
    <source>
        <dbReference type="ARBA" id="ARBA00022771"/>
    </source>
</evidence>
<evidence type="ECO:0000256" key="7">
    <source>
        <dbReference type="ARBA" id="ARBA00023015"/>
    </source>
</evidence>
<comment type="similarity">
    <text evidence="2">Belongs to the krueppel C2H2-type zinc-finger protein family.</text>
</comment>
<feature type="domain" description="C2H2-type" evidence="13">
    <location>
        <begin position="504"/>
        <end position="531"/>
    </location>
</feature>
<evidence type="ECO:0000256" key="3">
    <source>
        <dbReference type="ARBA" id="ARBA00022723"/>
    </source>
</evidence>
<reference evidence="14 15" key="1">
    <citation type="journal article" date="2021" name="Elife">
        <title>Chloroplast acquisition without the gene transfer in kleptoplastic sea slugs, Plakobranchus ocellatus.</title>
        <authorList>
            <person name="Maeda T."/>
            <person name="Takahashi S."/>
            <person name="Yoshida T."/>
            <person name="Shimamura S."/>
            <person name="Takaki Y."/>
            <person name="Nagai Y."/>
            <person name="Toyoda A."/>
            <person name="Suzuki Y."/>
            <person name="Arimoto A."/>
            <person name="Ishii H."/>
            <person name="Satoh N."/>
            <person name="Nishiyama T."/>
            <person name="Hasebe M."/>
            <person name="Maruyama T."/>
            <person name="Minagawa J."/>
            <person name="Obokata J."/>
            <person name="Shigenobu S."/>
        </authorList>
    </citation>
    <scope>NUCLEOTIDE SEQUENCE [LARGE SCALE GENOMIC DNA]</scope>
</reference>
<dbReference type="PROSITE" id="PS50157">
    <property type="entry name" value="ZINC_FINGER_C2H2_2"/>
    <property type="match status" value="6"/>
</dbReference>
<dbReference type="SUPFAM" id="SSF57667">
    <property type="entry name" value="beta-beta-alpha zinc fingers"/>
    <property type="match status" value="5"/>
</dbReference>
<keyword evidence="4" id="KW-0677">Repeat</keyword>
<evidence type="ECO:0000256" key="12">
    <source>
        <dbReference type="SAM" id="MobiDB-lite"/>
    </source>
</evidence>
<keyword evidence="8" id="KW-0238">DNA-binding</keyword>
<feature type="domain" description="C2H2-type" evidence="13">
    <location>
        <begin position="476"/>
        <end position="503"/>
    </location>
</feature>
<dbReference type="Pfam" id="PF00096">
    <property type="entry name" value="zf-C2H2"/>
    <property type="match status" value="5"/>
</dbReference>
<feature type="domain" description="C2H2-type" evidence="13">
    <location>
        <begin position="364"/>
        <end position="391"/>
    </location>
</feature>
<dbReference type="FunFam" id="3.30.160.60:FF:000663">
    <property type="entry name" value="Zinc finger protein 45"/>
    <property type="match status" value="1"/>
</dbReference>
<dbReference type="GO" id="GO:0008270">
    <property type="term" value="F:zinc ion binding"/>
    <property type="evidence" value="ECO:0007669"/>
    <property type="project" value="UniProtKB-KW"/>
</dbReference>
<gene>
    <name evidence="14" type="ORF">PoB_005294000</name>
</gene>
<comment type="subcellular location">
    <subcellularLocation>
        <location evidence="1">Nucleus</location>
    </subcellularLocation>
</comment>
<dbReference type="GO" id="GO:0005634">
    <property type="term" value="C:nucleus"/>
    <property type="evidence" value="ECO:0007669"/>
    <property type="project" value="UniProtKB-SubCell"/>
</dbReference>
<dbReference type="FunFam" id="3.30.160.60:FF:000212">
    <property type="entry name" value="zinc finger protein 382 isoform X2"/>
    <property type="match status" value="1"/>
</dbReference>
<name>A0AAV4C485_9GAST</name>
<evidence type="ECO:0000256" key="9">
    <source>
        <dbReference type="ARBA" id="ARBA00023163"/>
    </source>
</evidence>
<dbReference type="PROSITE" id="PS00028">
    <property type="entry name" value="ZINC_FINGER_C2H2_1"/>
    <property type="match status" value="6"/>
</dbReference>
<evidence type="ECO:0000256" key="11">
    <source>
        <dbReference type="PROSITE-ProRule" id="PRU00042"/>
    </source>
</evidence>